<dbReference type="PANTHER" id="PTHR37042:SF4">
    <property type="entry name" value="OUTER MEMBRANE PROTEIN RV1973"/>
    <property type="match status" value="1"/>
</dbReference>
<evidence type="ECO:0008006" key="5">
    <source>
        <dbReference type="Google" id="ProtNLM"/>
    </source>
</evidence>
<organism evidence="3 4">
    <name type="scientific">Streptosporangium oxazolinicum</name>
    <dbReference type="NCBI Taxonomy" id="909287"/>
    <lineage>
        <taxon>Bacteria</taxon>
        <taxon>Bacillati</taxon>
        <taxon>Actinomycetota</taxon>
        <taxon>Actinomycetes</taxon>
        <taxon>Streptosporangiales</taxon>
        <taxon>Streptosporangiaceae</taxon>
        <taxon>Streptosporangium</taxon>
    </lineage>
</organism>
<dbReference type="EMBL" id="BAABAQ010000001">
    <property type="protein sequence ID" value="GAA4179758.1"/>
    <property type="molecule type" value="Genomic_DNA"/>
</dbReference>
<keyword evidence="2" id="KW-0472">Membrane</keyword>
<comment type="caution">
    <text evidence="3">The sequence shown here is derived from an EMBL/GenBank/DDBJ whole genome shotgun (WGS) entry which is preliminary data.</text>
</comment>
<evidence type="ECO:0000256" key="1">
    <source>
        <dbReference type="ARBA" id="ARBA00004370"/>
    </source>
</evidence>
<dbReference type="Proteomes" id="UP001501251">
    <property type="component" value="Unassembled WGS sequence"/>
</dbReference>
<reference evidence="4" key="1">
    <citation type="journal article" date="2019" name="Int. J. Syst. Evol. Microbiol.">
        <title>The Global Catalogue of Microorganisms (GCM) 10K type strain sequencing project: providing services to taxonomists for standard genome sequencing and annotation.</title>
        <authorList>
            <consortium name="The Broad Institute Genomics Platform"/>
            <consortium name="The Broad Institute Genome Sequencing Center for Infectious Disease"/>
            <person name="Wu L."/>
            <person name="Ma J."/>
        </authorList>
    </citation>
    <scope>NUCLEOTIDE SEQUENCE [LARGE SCALE GENOMIC DNA]</scope>
    <source>
        <strain evidence="4">JCM 17388</strain>
    </source>
</reference>
<keyword evidence="4" id="KW-1185">Reference proteome</keyword>
<evidence type="ECO:0000313" key="3">
    <source>
        <dbReference type="EMBL" id="GAA4179758.1"/>
    </source>
</evidence>
<dbReference type="PANTHER" id="PTHR37042">
    <property type="entry name" value="OUTER MEMBRANE PROTEIN RV1973"/>
    <property type="match status" value="1"/>
</dbReference>
<sequence>MRRASRLAIGLMVAVALALAAAVWIMFTDLSRLRADETAGREALAAARSVAPDMLSYDYRTIEQDFARAGGYTTGALSLHYRQLARSMAPQARKQKTVQQAAVTGAGVESVESGDSGRVEVLLFMSMSTVRTPEGEKEPRRVVSQNRARFIMVKKDTRWLVSELSTLLGDPPPP</sequence>
<dbReference type="RefSeq" id="WP_344913805.1">
    <property type="nucleotide sequence ID" value="NZ_BAABAQ010000001.1"/>
</dbReference>
<accession>A0ABP8A895</accession>
<gene>
    <name evidence="3" type="ORF">GCM10022252_01680</name>
</gene>
<proteinExistence type="predicted"/>
<evidence type="ECO:0000313" key="4">
    <source>
        <dbReference type="Proteomes" id="UP001501251"/>
    </source>
</evidence>
<comment type="subcellular location">
    <subcellularLocation>
        <location evidence="1">Membrane</location>
    </subcellularLocation>
</comment>
<protein>
    <recommendedName>
        <fullName evidence="5">Mce-associated membrane protein</fullName>
    </recommendedName>
</protein>
<evidence type="ECO:0000256" key="2">
    <source>
        <dbReference type="ARBA" id="ARBA00023136"/>
    </source>
</evidence>
<name>A0ABP8A895_9ACTN</name>